<dbReference type="NCBIfam" id="NF012033">
    <property type="entry name" value="PRK15489.1"/>
    <property type="match status" value="1"/>
</dbReference>
<dbReference type="InterPro" id="IPR029044">
    <property type="entry name" value="Nucleotide-diphossugar_trans"/>
</dbReference>
<evidence type="ECO:0000259" key="2">
    <source>
        <dbReference type="Pfam" id="PF05157"/>
    </source>
</evidence>
<dbReference type="EMBL" id="LXEQ01000047">
    <property type="protein sequence ID" value="OAT26446.1"/>
    <property type="molecule type" value="Genomic_DNA"/>
</dbReference>
<evidence type="ECO:0000256" key="1">
    <source>
        <dbReference type="SAM" id="Phobius"/>
    </source>
</evidence>
<reference evidence="4 5" key="1">
    <citation type="submission" date="2016-04" db="EMBL/GenBank/DDBJ databases">
        <title>ATOL: Assembling a taxonomically balanced genome-scale reconstruction of the evolutionary history of the Enterobacteriaceae.</title>
        <authorList>
            <person name="Plunkett G.III."/>
            <person name="Neeno-Eckwall E.C."/>
            <person name="Glasner J.D."/>
            <person name="Perna N.T."/>
        </authorList>
    </citation>
    <scope>NUCLEOTIDE SEQUENCE [LARGE SCALE GENOMIC DNA]</scope>
    <source>
        <strain evidence="4 5">ATCC 51602</strain>
    </source>
</reference>
<accession>A0ABX2W6J0</accession>
<evidence type="ECO:0000313" key="5">
    <source>
        <dbReference type="Proteomes" id="UP000078407"/>
    </source>
</evidence>
<name>A0ABX2W6J0_9ENTR</name>
<dbReference type="NCBIfam" id="NF011305">
    <property type="entry name" value="PRK14716.1-3"/>
    <property type="match status" value="1"/>
</dbReference>
<keyword evidence="1" id="KW-0472">Membrane</keyword>
<dbReference type="Proteomes" id="UP000078407">
    <property type="component" value="Unassembled WGS sequence"/>
</dbReference>
<dbReference type="Gene3D" id="3.30.300.160">
    <property type="entry name" value="Type II secretion system, protein E, N-terminal domain"/>
    <property type="match status" value="1"/>
</dbReference>
<feature type="domain" description="Type II secretion system protein GspE N-terminal" evidence="2">
    <location>
        <begin position="540"/>
        <end position="624"/>
    </location>
</feature>
<organism evidence="4 5">
    <name type="scientific">Buttiauxella ferragutiae ATCC 51602</name>
    <dbReference type="NCBI Taxonomy" id="1354252"/>
    <lineage>
        <taxon>Bacteria</taxon>
        <taxon>Pseudomonadati</taxon>
        <taxon>Pseudomonadota</taxon>
        <taxon>Gammaproteobacteria</taxon>
        <taxon>Enterobacterales</taxon>
        <taxon>Enterobacteriaceae</taxon>
        <taxon>Buttiauxella</taxon>
    </lineage>
</organism>
<dbReference type="SUPFAM" id="SSF53448">
    <property type="entry name" value="Nucleotide-diphospho-sugar transferases"/>
    <property type="match status" value="1"/>
</dbReference>
<dbReference type="InterPro" id="IPR037257">
    <property type="entry name" value="T2SS_E_N_sf"/>
</dbReference>
<dbReference type="InterPro" id="IPR007831">
    <property type="entry name" value="T2SS_GspE_N"/>
</dbReference>
<evidence type="ECO:0000259" key="3">
    <source>
        <dbReference type="Pfam" id="PF13632"/>
    </source>
</evidence>
<dbReference type="PANTHER" id="PTHR30258">
    <property type="entry name" value="TYPE II SECRETION SYSTEM PROTEIN GSPE-RELATED"/>
    <property type="match status" value="1"/>
</dbReference>
<proteinExistence type="predicted"/>
<keyword evidence="5" id="KW-1185">Reference proteome</keyword>
<dbReference type="Pfam" id="PF13632">
    <property type="entry name" value="Glyco_trans_2_3"/>
    <property type="match status" value="1"/>
</dbReference>
<dbReference type="SUPFAM" id="SSF160246">
    <property type="entry name" value="EspE N-terminal domain-like"/>
    <property type="match status" value="1"/>
</dbReference>
<sequence length="741" mass="83994">MDWFVDCFSTYLYGLKVIAITLAILMLISGIDDLFIDVVYWVRRVWRSATVYRNNDYLDYKALYEPQEKALAIMVPAWNETGVIGNMARLAASSLDYENYHIFVGTYPNDPDTQRDVDDVCARFPNVHKVVCARPGPTSKADCLNNILDAILQFERSARFNFSGFILHDAEDVISPLELRLFNYLVDRKDLIQIPVYPFERKWTHFTSLSYLDEFSELHGKDVPVREALAGQVPSAGVGTCFSRRAVLALLADGDGIAFDVQSLTEDYDIGFRLRQKGMEEIFCRFPVVDENDSSAKPFLQRSRTANVICVREYFPDTFATAVRQKSRWIIGIVFQGFKTHRWSPSPILNYFLWRDRKGAIANFLSFAAMLVMMQLVAIMIYQRSVDGAWQFLSIFVGGPWLTTLLWINFGLMSNRILQRMIFVTGYYGVGQGLLVIPRLFWGNLINFVANWRAIKQVIQHGDPRRVAWDKTTHDFPTVSEQRSAQPLGYILVDSGVLTQQQLEEALQNRIPGLKLGGSLVQLGYITAEQLAVALAKQADVPMESIDSLALDPQLVNSIPAKVAQHHAVLPLRLEGETLTLACENTIDPVSLSALSRKVGRPVKYVVVPRGQVVIGLRYWYGSEQLLKEKQILESAVSEDLISRAQADDLWKQYVSGQLFFAEVLTNEFKLNEAVLRAVLLRYERSDLMFGEFLVQEGVVDQKVVSRALEQQDKLQPSLSKLLQNAGITKLQQARLAREVL</sequence>
<protein>
    <submittedName>
        <fullName evidence="4">Type II secretory pathway ATPase/Tfp pilus assembly pathway ATPase</fullName>
    </submittedName>
</protein>
<dbReference type="PANTHER" id="PTHR30258:SF1">
    <property type="entry name" value="PROTEIN TRANSPORT PROTEIN HOFB HOMOLOG"/>
    <property type="match status" value="1"/>
</dbReference>
<dbReference type="RefSeq" id="WP_064546506.1">
    <property type="nucleotide sequence ID" value="NZ_LXEQ01000047.1"/>
</dbReference>
<dbReference type="InterPro" id="IPR001173">
    <property type="entry name" value="Glyco_trans_2-like"/>
</dbReference>
<feature type="transmembrane region" description="Helical" evidence="1">
    <location>
        <begin position="360"/>
        <end position="382"/>
    </location>
</feature>
<feature type="domain" description="Glycosyltransferase 2-like" evidence="3">
    <location>
        <begin position="165"/>
        <end position="381"/>
    </location>
</feature>
<dbReference type="NCBIfam" id="NF008411">
    <property type="entry name" value="PRK11234.1"/>
    <property type="match status" value="1"/>
</dbReference>
<feature type="transmembrane region" description="Helical" evidence="1">
    <location>
        <begin position="12"/>
        <end position="36"/>
    </location>
</feature>
<feature type="transmembrane region" description="Helical" evidence="1">
    <location>
        <begin position="388"/>
        <end position="410"/>
    </location>
</feature>
<feature type="transmembrane region" description="Helical" evidence="1">
    <location>
        <begin position="422"/>
        <end position="442"/>
    </location>
</feature>
<comment type="caution">
    <text evidence="4">The sequence shown here is derived from an EMBL/GenBank/DDBJ whole genome shotgun (WGS) entry which is preliminary data.</text>
</comment>
<dbReference type="Pfam" id="PF05157">
    <property type="entry name" value="MshEN"/>
    <property type="match status" value="1"/>
</dbReference>
<gene>
    <name evidence="4" type="ORF">M976_03166</name>
</gene>
<evidence type="ECO:0000313" key="4">
    <source>
        <dbReference type="EMBL" id="OAT26446.1"/>
    </source>
</evidence>
<dbReference type="Gene3D" id="3.90.550.10">
    <property type="entry name" value="Spore Coat Polysaccharide Biosynthesis Protein SpsA, Chain A"/>
    <property type="match status" value="1"/>
</dbReference>
<keyword evidence="1" id="KW-0812">Transmembrane</keyword>
<keyword evidence="1" id="KW-1133">Transmembrane helix</keyword>